<feature type="compositionally biased region" description="Polar residues" evidence="1">
    <location>
        <begin position="1159"/>
        <end position="1173"/>
    </location>
</feature>
<feature type="compositionally biased region" description="Low complexity" evidence="1">
    <location>
        <begin position="1193"/>
        <end position="1204"/>
    </location>
</feature>
<feature type="compositionally biased region" description="Polar residues" evidence="1">
    <location>
        <begin position="1082"/>
        <end position="1093"/>
    </location>
</feature>
<feature type="compositionally biased region" description="Polar residues" evidence="1">
    <location>
        <begin position="1181"/>
        <end position="1192"/>
    </location>
</feature>
<dbReference type="Proteomes" id="UP000695023">
    <property type="component" value="Unplaced"/>
</dbReference>
<feature type="region of interest" description="Disordered" evidence="1">
    <location>
        <begin position="266"/>
        <end position="290"/>
    </location>
</feature>
<feature type="region of interest" description="Disordered" evidence="1">
    <location>
        <begin position="13"/>
        <end position="106"/>
    </location>
</feature>
<feature type="compositionally biased region" description="Basic and acidic residues" evidence="1">
    <location>
        <begin position="760"/>
        <end position="776"/>
    </location>
</feature>
<feature type="compositionally biased region" description="Basic and acidic residues" evidence="1">
    <location>
        <begin position="973"/>
        <end position="982"/>
    </location>
</feature>
<evidence type="ECO:0000256" key="1">
    <source>
        <dbReference type="SAM" id="MobiDB-lite"/>
    </source>
</evidence>
<feature type="compositionally biased region" description="Polar residues" evidence="1">
    <location>
        <begin position="983"/>
        <end position="1000"/>
    </location>
</feature>
<feature type="region of interest" description="Disordered" evidence="1">
    <location>
        <begin position="745"/>
        <end position="796"/>
    </location>
</feature>
<accession>A0A9Y3QZ63</accession>
<feature type="compositionally biased region" description="Polar residues" evidence="1">
    <location>
        <begin position="777"/>
        <end position="796"/>
    </location>
</feature>
<protein>
    <submittedName>
        <fullName evidence="3">Uncharacterized protein LOC102196031 isoform X1</fullName>
    </submittedName>
</protein>
<proteinExistence type="predicted"/>
<evidence type="ECO:0000313" key="3">
    <source>
        <dbReference type="RefSeq" id="XP_005728398.1"/>
    </source>
</evidence>
<keyword evidence="2" id="KW-1185">Reference proteome</keyword>
<gene>
    <name evidence="3" type="primary">LOC102196031</name>
</gene>
<feature type="region of interest" description="Disordered" evidence="1">
    <location>
        <begin position="949"/>
        <end position="1034"/>
    </location>
</feature>
<feature type="region of interest" description="Disordered" evidence="1">
    <location>
        <begin position="1080"/>
        <end position="1104"/>
    </location>
</feature>
<feature type="region of interest" description="Disordered" evidence="1">
    <location>
        <begin position="1219"/>
        <end position="1238"/>
    </location>
</feature>
<evidence type="ECO:0000313" key="2">
    <source>
        <dbReference type="Proteomes" id="UP000695023"/>
    </source>
</evidence>
<dbReference type="GeneID" id="102196031"/>
<name>A0A9Y3QZ63_9CICH</name>
<feature type="compositionally biased region" description="Low complexity" evidence="1">
    <location>
        <begin position="582"/>
        <end position="602"/>
    </location>
</feature>
<feature type="compositionally biased region" description="Polar residues" evidence="1">
    <location>
        <begin position="338"/>
        <end position="353"/>
    </location>
</feature>
<feature type="compositionally biased region" description="Polar residues" evidence="1">
    <location>
        <begin position="1305"/>
        <end position="1322"/>
    </location>
</feature>
<feature type="region of interest" description="Disordered" evidence="1">
    <location>
        <begin position="334"/>
        <end position="463"/>
    </location>
</feature>
<feature type="region of interest" description="Disordered" evidence="1">
    <location>
        <begin position="1158"/>
        <end position="1206"/>
    </location>
</feature>
<feature type="compositionally biased region" description="Basic and acidic residues" evidence="1">
    <location>
        <begin position="84"/>
        <end position="106"/>
    </location>
</feature>
<dbReference type="RefSeq" id="XP_005728398.1">
    <property type="nucleotide sequence ID" value="XM_005728341.1"/>
</dbReference>
<reference evidence="3" key="1">
    <citation type="submission" date="2025-08" db="UniProtKB">
        <authorList>
            <consortium name="RefSeq"/>
        </authorList>
    </citation>
    <scope>IDENTIFICATION</scope>
</reference>
<organism evidence="2 3">
    <name type="scientific">Pundamilia nyererei</name>
    <dbReference type="NCBI Taxonomy" id="303518"/>
    <lineage>
        <taxon>Eukaryota</taxon>
        <taxon>Metazoa</taxon>
        <taxon>Chordata</taxon>
        <taxon>Craniata</taxon>
        <taxon>Vertebrata</taxon>
        <taxon>Euteleostomi</taxon>
        <taxon>Actinopterygii</taxon>
        <taxon>Neopterygii</taxon>
        <taxon>Teleostei</taxon>
        <taxon>Neoteleostei</taxon>
        <taxon>Acanthomorphata</taxon>
        <taxon>Ovalentaria</taxon>
        <taxon>Cichlomorphae</taxon>
        <taxon>Cichliformes</taxon>
        <taxon>Cichlidae</taxon>
        <taxon>African cichlids</taxon>
        <taxon>Pseudocrenilabrinae</taxon>
        <taxon>Haplochromini</taxon>
        <taxon>Pundamilia</taxon>
    </lineage>
</organism>
<sequence length="1424" mass="156419">MNSPGEVCRAIKQEPEEAKIKGSAGAKQSCHNANKDNGPDSGIEDGRNSKDVPAQLKNYKEMERKRQHSVSETSQEDSCPTECVGREMGPKRQRRTSREDSCDKAPKMSDISIKKENNEDEACKAAIDKGFIALLKCCCPQHEPVYLCESCSLKVSEKDIVSHLTGFDHHKVPLVDVNVNEEVYSKVSKQSFQSAIETVKAFQTQQDIGSTFPSSSTPTCVKPVDTSVDQHDDNTKGSVKVVNMVTDADQEESALFKGTGITQVLPQSTEEGTKSNKAPKPANKSVTCSVTPRSGENVSLCVSNASGTKTTSKASITPNTKSTAESAAVCRTGAPSRVTATSSNRIPPQTESTVVREATCKTAPSSRSEKFPSHQLKTKATPQMAPVAKKPRTSVRPESVETSAKTVHVKNSVGPNASHCHKSNKPGAPHQATGTSVRPEHKKPPTEPPQTSMSNKTKPSEGLPKVGLNELIVVSCEEKQQVYCKLCSVKLTSSSDYHLISLDHWKKYVKTKYPDWTAKPSEMERKLNEIAIPLTEAERSLGPRKPQILKVKKDVYEKLAHLPEDEAVKYVKSMNQRSLRLSSTSPADSASASPCDVSSSDDGINKMSELSTYECPAVENKNQHQALLIQKEEMSSNSKVEADLAASKPIGQSTEDEDIQSDDMILDELEDEETAEIEDLEEDVEIQTCTEVMSEMQCPELHGGTRDHRPKQPKSEEFQDNWTLPACAQKPLTVKFSCSEPLPVAASAHPEGQNQLRPRQKMDHVSRGNPVSEEHSASQAFLRTPTEGRNQRSSSDSNLSIFLNTKGLDAEPIVGKGYVLECRGIALETLFLCTCCEKALSHRDICQHMVSSEHQLKYMRKVYPQFLHKFWDEDLPLDKKLELLKKVSWKLSEREQDESPKVTTLRKELHERVQTAPFSEAIKILQNMHTDKSSKLGLAQDNDERRVLVPQHNSQQSDERPVPNESLSTEMQSAHRAERYQRSDNAQLTQEPQLESTQTVGDLDGFKERGLQSPLNLSGSSSKDDPVASLLPHPGSCLSPEETCYKPPVQPKLTPPVSDYQQPALCLHVKQEEAHSEPACSSAANPTISQTLSVPPRDQCLPSRERPADTLPYINDVDWRLFRHLIAVVRECRMKASVTVDTLDSCAAGSSESVENRLNLHTVTKTPTSSGSFKSMPLTGNPANAGSENQRFSLSGSSEDTSSSLDHLMTRNPFKVEAASGARATTATVEPKDPQHPPTIADQRVFEHFSPVCYTDTSHNPGQIPQPHADSEADSSGVDQLPISTIVTERLTQRFMGHYTEQPHTEVNSSHQGSFPTTSGDNPTDFLVPSTGYESHSQMPYVASSHPGYAPPQAVLGYTTGENPQVYTGALNPSEGYSAAAIYPGNFYPQLAISHSSLQLFGQSAVTPGWVSLDMLHYYPSVRR</sequence>
<feature type="compositionally biased region" description="Basic and acidic residues" evidence="1">
    <location>
        <begin position="33"/>
        <end position="50"/>
    </location>
</feature>
<feature type="region of interest" description="Disordered" evidence="1">
    <location>
        <begin position="1302"/>
        <end position="1325"/>
    </location>
</feature>
<feature type="region of interest" description="Disordered" evidence="1">
    <location>
        <begin position="639"/>
        <end position="661"/>
    </location>
</feature>
<feature type="region of interest" description="Disordered" evidence="1">
    <location>
        <begin position="581"/>
        <end position="603"/>
    </location>
</feature>
<feature type="region of interest" description="Disordered" evidence="1">
    <location>
        <begin position="1252"/>
        <end position="1279"/>
    </location>
</feature>
<feature type="region of interest" description="Disordered" evidence="1">
    <location>
        <begin position="700"/>
        <end position="719"/>
    </location>
</feature>